<sequence>MTKMTATVWTRWNERDGNVNDDKDDKDDGDSVDDDVNERDGNVNDDKDDKDDDDDTRWNERDGNVNDDKDDKDDDDEDTATLITTVRSVTVEGKRACDGGRRSVAGALAYLQRVASGRTARGTRRGTPRARCIN</sequence>
<protein>
    <submittedName>
        <fullName evidence="2">Uncharacterized protein</fullName>
    </submittedName>
</protein>
<feature type="compositionally biased region" description="Basic and acidic residues" evidence="1">
    <location>
        <begin position="12"/>
        <end position="23"/>
    </location>
</feature>
<keyword evidence="3" id="KW-1185">Reference proteome</keyword>
<comment type="caution">
    <text evidence="2">The sequence shown here is derived from an EMBL/GenBank/DDBJ whole genome shotgun (WGS) entry which is preliminary data.</text>
</comment>
<gene>
    <name evidence="2" type="ORF">QLX08_007620</name>
</gene>
<reference evidence="2 3" key="1">
    <citation type="submission" date="2024-05" db="EMBL/GenBank/DDBJ databases">
        <title>The nuclear and mitochondrial genome assemblies of Tetragonisca angustula (Apidae: Meliponini), a tiny yet remarkable pollinator in the Neotropics.</title>
        <authorList>
            <person name="Ferrari R."/>
            <person name="Ricardo P.C."/>
            <person name="Dias F.C."/>
            <person name="Araujo N.S."/>
            <person name="Soares D.O."/>
            <person name="Zhou Q.-S."/>
            <person name="Zhu C.-D."/>
            <person name="Coutinho L."/>
            <person name="Airas M.C."/>
            <person name="Batista T.M."/>
        </authorList>
    </citation>
    <scope>NUCLEOTIDE SEQUENCE [LARGE SCALE GENOMIC DNA]</scope>
    <source>
        <strain evidence="2">ASF017062</strain>
        <tissue evidence="2">Abdomen</tissue>
    </source>
</reference>
<feature type="region of interest" description="Disordered" evidence="1">
    <location>
        <begin position="1"/>
        <end position="77"/>
    </location>
</feature>
<name>A0AAW0ZQH6_9HYME</name>
<feature type="compositionally biased region" description="Basic and acidic residues" evidence="1">
    <location>
        <begin position="56"/>
        <end position="69"/>
    </location>
</feature>
<evidence type="ECO:0000256" key="1">
    <source>
        <dbReference type="SAM" id="MobiDB-lite"/>
    </source>
</evidence>
<dbReference type="EMBL" id="JAWNGG020000152">
    <property type="protein sequence ID" value="KAK9299247.1"/>
    <property type="molecule type" value="Genomic_DNA"/>
</dbReference>
<evidence type="ECO:0000313" key="3">
    <source>
        <dbReference type="Proteomes" id="UP001432146"/>
    </source>
</evidence>
<feature type="compositionally biased region" description="Basic and acidic residues" evidence="1">
    <location>
        <begin position="38"/>
        <end position="47"/>
    </location>
</feature>
<accession>A0AAW0ZQH6</accession>
<dbReference type="AlphaFoldDB" id="A0AAW0ZQH6"/>
<evidence type="ECO:0000313" key="2">
    <source>
        <dbReference type="EMBL" id="KAK9299247.1"/>
    </source>
</evidence>
<proteinExistence type="predicted"/>
<feature type="compositionally biased region" description="Polar residues" evidence="1">
    <location>
        <begin position="1"/>
        <end position="10"/>
    </location>
</feature>
<feature type="compositionally biased region" description="Acidic residues" evidence="1">
    <location>
        <begin position="24"/>
        <end position="37"/>
    </location>
</feature>
<dbReference type="Proteomes" id="UP001432146">
    <property type="component" value="Unassembled WGS sequence"/>
</dbReference>
<organism evidence="2 3">
    <name type="scientific">Tetragonisca angustula</name>
    <dbReference type="NCBI Taxonomy" id="166442"/>
    <lineage>
        <taxon>Eukaryota</taxon>
        <taxon>Metazoa</taxon>
        <taxon>Ecdysozoa</taxon>
        <taxon>Arthropoda</taxon>
        <taxon>Hexapoda</taxon>
        <taxon>Insecta</taxon>
        <taxon>Pterygota</taxon>
        <taxon>Neoptera</taxon>
        <taxon>Endopterygota</taxon>
        <taxon>Hymenoptera</taxon>
        <taxon>Apocrita</taxon>
        <taxon>Aculeata</taxon>
        <taxon>Apoidea</taxon>
        <taxon>Anthophila</taxon>
        <taxon>Apidae</taxon>
        <taxon>Tetragonisca</taxon>
    </lineage>
</organism>